<keyword evidence="2" id="KW-0012">Acyltransferase</keyword>
<dbReference type="InterPro" id="IPR000182">
    <property type="entry name" value="GNAT_dom"/>
</dbReference>
<dbReference type="PROSITE" id="PS51186">
    <property type="entry name" value="GNAT"/>
    <property type="match status" value="1"/>
</dbReference>
<accession>A0A4Y4B6T2</accession>
<dbReference type="InterPro" id="IPR050832">
    <property type="entry name" value="Bact_Acetyltransf"/>
</dbReference>
<dbReference type="GO" id="GO:0008080">
    <property type="term" value="F:N-acetyltransferase activity"/>
    <property type="evidence" value="ECO:0007669"/>
    <property type="project" value="InterPro"/>
</dbReference>
<organism evidence="4 5">
    <name type="scientific">Microbacterium maritypicum</name>
    <name type="common">Microbacterium liquefaciens</name>
    <dbReference type="NCBI Taxonomy" id="33918"/>
    <lineage>
        <taxon>Bacteria</taxon>
        <taxon>Bacillati</taxon>
        <taxon>Actinomycetota</taxon>
        <taxon>Actinomycetes</taxon>
        <taxon>Micrococcales</taxon>
        <taxon>Microbacteriaceae</taxon>
        <taxon>Microbacterium</taxon>
    </lineage>
</organism>
<dbReference type="InterPro" id="IPR006464">
    <property type="entry name" value="AcTrfase_RimI/Ard1"/>
</dbReference>
<protein>
    <submittedName>
        <fullName evidence="4">Ribosomal-protein-alanine acetyltransferase</fullName>
    </submittedName>
</protein>
<dbReference type="NCBIfam" id="TIGR01575">
    <property type="entry name" value="rimI"/>
    <property type="match status" value="1"/>
</dbReference>
<dbReference type="Pfam" id="PF00583">
    <property type="entry name" value="Acetyltransf_1"/>
    <property type="match status" value="1"/>
</dbReference>
<evidence type="ECO:0000259" key="3">
    <source>
        <dbReference type="PROSITE" id="PS51186"/>
    </source>
</evidence>
<feature type="domain" description="N-acetyltransferase" evidence="3">
    <location>
        <begin position="1"/>
        <end position="148"/>
    </location>
</feature>
<evidence type="ECO:0000313" key="4">
    <source>
        <dbReference type="EMBL" id="GEC76228.1"/>
    </source>
</evidence>
<dbReference type="RefSeq" id="WP_141387157.1">
    <property type="nucleotide sequence ID" value="NZ_BJNQ01000017.1"/>
</dbReference>
<keyword evidence="1 4" id="KW-0808">Transferase</keyword>
<dbReference type="PANTHER" id="PTHR43877">
    <property type="entry name" value="AMINOALKYLPHOSPHONATE N-ACETYLTRANSFERASE-RELATED-RELATED"/>
    <property type="match status" value="1"/>
</dbReference>
<dbReference type="AlphaFoldDB" id="A0A4Y4B6T2"/>
<name>A0A4Y4B6T2_MICMQ</name>
<reference evidence="4 5" key="1">
    <citation type="submission" date="2019-06" db="EMBL/GenBank/DDBJ databases">
        <title>Whole genome shotgun sequence of Microbacterium liquefaciens NBRC 15037.</title>
        <authorList>
            <person name="Hosoyama A."/>
            <person name="Uohara A."/>
            <person name="Ohji S."/>
            <person name="Ichikawa N."/>
        </authorList>
    </citation>
    <scope>NUCLEOTIDE SEQUENCE [LARGE SCALE GENOMIC DNA]</scope>
    <source>
        <strain evidence="4 5">NBRC 15037</strain>
    </source>
</reference>
<evidence type="ECO:0000313" key="5">
    <source>
        <dbReference type="Proteomes" id="UP000317410"/>
    </source>
</evidence>
<evidence type="ECO:0000256" key="1">
    <source>
        <dbReference type="ARBA" id="ARBA00022679"/>
    </source>
</evidence>
<sequence length="162" mass="17739">MTLRDATVDDLDAIMAIENRSFPTDAWSAETMAAELASPHGRYLVDEHDGAVIGYGGVRALHGSADADIQTIALLAEHRGQGRGRILLRALLAEAAARGAREVFLEVRADNPSAEGLYLAEGFEEIARRPHYYQPDDVDAIVMRLDRRRRTVPVTATEEAKA</sequence>
<dbReference type="CDD" id="cd04301">
    <property type="entry name" value="NAT_SF"/>
    <property type="match status" value="1"/>
</dbReference>
<dbReference type="Proteomes" id="UP000317410">
    <property type="component" value="Unassembled WGS sequence"/>
</dbReference>
<dbReference type="SUPFAM" id="SSF55729">
    <property type="entry name" value="Acyl-CoA N-acyltransferases (Nat)"/>
    <property type="match status" value="1"/>
</dbReference>
<proteinExistence type="predicted"/>
<dbReference type="Gene3D" id="3.40.630.30">
    <property type="match status" value="1"/>
</dbReference>
<dbReference type="InterPro" id="IPR016181">
    <property type="entry name" value="Acyl_CoA_acyltransferase"/>
</dbReference>
<gene>
    <name evidence="4" type="ORF">MLI01_23730</name>
</gene>
<dbReference type="EMBL" id="BJNQ01000017">
    <property type="protein sequence ID" value="GEC76228.1"/>
    <property type="molecule type" value="Genomic_DNA"/>
</dbReference>
<evidence type="ECO:0000256" key="2">
    <source>
        <dbReference type="ARBA" id="ARBA00023315"/>
    </source>
</evidence>
<comment type="caution">
    <text evidence="4">The sequence shown here is derived from an EMBL/GenBank/DDBJ whole genome shotgun (WGS) entry which is preliminary data.</text>
</comment>